<dbReference type="RefSeq" id="WP_069585316.1">
    <property type="nucleotide sequence ID" value="NZ_LMVM01000023.1"/>
</dbReference>
<dbReference type="Gene3D" id="3.40.640.10">
    <property type="entry name" value="Type I PLP-dependent aspartate aminotransferase-like (Major domain)"/>
    <property type="match status" value="1"/>
</dbReference>
<dbReference type="InterPro" id="IPR015422">
    <property type="entry name" value="PyrdxlP-dep_Trfase_small"/>
</dbReference>
<evidence type="ECO:0000256" key="1">
    <source>
        <dbReference type="ARBA" id="ARBA00001933"/>
    </source>
</evidence>
<dbReference type="EMBL" id="LMVM01000023">
    <property type="protein sequence ID" value="PAV04268.1"/>
    <property type="molecule type" value="Genomic_DNA"/>
</dbReference>
<dbReference type="InterPro" id="IPR050596">
    <property type="entry name" value="AspAT/PAT-like"/>
</dbReference>
<dbReference type="InterPro" id="IPR015421">
    <property type="entry name" value="PyrdxlP-dep_Trfase_major"/>
</dbReference>
<comment type="cofactor">
    <cofactor evidence="1">
        <name>pyridoxal 5'-phosphate</name>
        <dbReference type="ChEBI" id="CHEBI:597326"/>
    </cofactor>
</comment>
<gene>
    <name evidence="8" type="ORF">ASJ80_05300</name>
</gene>
<dbReference type="Proteomes" id="UP000217784">
    <property type="component" value="Unassembled WGS sequence"/>
</dbReference>
<evidence type="ECO:0000256" key="4">
    <source>
        <dbReference type="ARBA" id="ARBA00022576"/>
    </source>
</evidence>
<dbReference type="PANTHER" id="PTHR46383:SF3">
    <property type="entry name" value="ASPARTATE AMINOTRANSFERASE-RELATED"/>
    <property type="match status" value="1"/>
</dbReference>
<keyword evidence="4 8" id="KW-0032">Aminotransferase</keyword>
<dbReference type="GO" id="GO:0008483">
    <property type="term" value="F:transaminase activity"/>
    <property type="evidence" value="ECO:0007669"/>
    <property type="project" value="UniProtKB-KW"/>
</dbReference>
<evidence type="ECO:0000259" key="7">
    <source>
        <dbReference type="Pfam" id="PF00155"/>
    </source>
</evidence>
<evidence type="ECO:0000256" key="2">
    <source>
        <dbReference type="ARBA" id="ARBA00007441"/>
    </source>
</evidence>
<evidence type="ECO:0000313" key="8">
    <source>
        <dbReference type="EMBL" id="PAV04268.1"/>
    </source>
</evidence>
<comment type="similarity">
    <text evidence="2">Belongs to the class-I pyridoxal-phosphate-dependent aminotransferase family.</text>
</comment>
<evidence type="ECO:0000256" key="6">
    <source>
        <dbReference type="ARBA" id="ARBA00022898"/>
    </source>
</evidence>
<dbReference type="GO" id="GO:0006520">
    <property type="term" value="P:amino acid metabolic process"/>
    <property type="evidence" value="ECO:0007669"/>
    <property type="project" value="InterPro"/>
</dbReference>
<dbReference type="SUPFAM" id="SSF53383">
    <property type="entry name" value="PLP-dependent transferases"/>
    <property type="match status" value="1"/>
</dbReference>
<comment type="caution">
    <text evidence="8">The sequence shown here is derived from an EMBL/GenBank/DDBJ whole genome shotgun (WGS) entry which is preliminary data.</text>
</comment>
<protein>
    <submittedName>
        <fullName evidence="8">Aspartate aminotransferase</fullName>
    </submittedName>
</protein>
<keyword evidence="9" id="KW-1185">Reference proteome</keyword>
<reference evidence="8 9" key="1">
    <citation type="journal article" date="2017" name="BMC Genomics">
        <title>Genomic analysis of methanogenic archaea reveals a shift towards energy conservation.</title>
        <authorList>
            <person name="Gilmore S.P."/>
            <person name="Henske J.K."/>
            <person name="Sexton J.A."/>
            <person name="Solomon K.V."/>
            <person name="Seppala S."/>
            <person name="Yoo J.I."/>
            <person name="Huyett L.M."/>
            <person name="Pressman A."/>
            <person name="Cogan J.Z."/>
            <person name="Kivenson V."/>
            <person name="Peng X."/>
            <person name="Tan Y."/>
            <person name="Valentine D.L."/>
            <person name="O'Malley M.A."/>
        </authorList>
    </citation>
    <scope>NUCLEOTIDE SEQUENCE [LARGE SCALE GENOMIC DNA]</scope>
    <source>
        <strain evidence="8 9">M.o.H.</strain>
    </source>
</reference>
<evidence type="ECO:0000313" key="9">
    <source>
        <dbReference type="Proteomes" id="UP000217784"/>
    </source>
</evidence>
<name>A0A2A2H4D9_METBR</name>
<dbReference type="FunFam" id="3.40.640.10:FF:000033">
    <property type="entry name" value="Aspartate aminotransferase"/>
    <property type="match status" value="1"/>
</dbReference>
<dbReference type="Pfam" id="PF00155">
    <property type="entry name" value="Aminotran_1_2"/>
    <property type="match status" value="1"/>
</dbReference>
<evidence type="ECO:0000256" key="5">
    <source>
        <dbReference type="ARBA" id="ARBA00022679"/>
    </source>
</evidence>
<dbReference type="OrthoDB" id="372018at2157"/>
<dbReference type="CDD" id="cd00609">
    <property type="entry name" value="AAT_like"/>
    <property type="match status" value="1"/>
</dbReference>
<dbReference type="AlphaFoldDB" id="A0A2A2H4D9"/>
<sequence length="371" mass="41516">MFQPTRRCESIRLSEIRKMFDITAEDAINLSLGEPDFDTPLHIREAVKKALDDGFTHYTANKGILELREAISCKFKEENKLDVDPESILVTVGASQALYISLQALVNRGDEVLIPDPGFLSYDAFVKLAEGKMVPVSLKEENEFRMTQEDVLDKITDKTKALILNSPSNPTGAVMQKEDIKGIAEIADDHGIYLISDEVYEHIIYDGKHYSPGRYTENAITINAFSKTYAMTGFRIGYMTAKPEIAEELLKVHQYNVACASSLSQIAGLEALTGPQECVGEMVAEFKRRRDLVVKRLNEMGIPFKAPKGAFYAFPRVQNSQEFVDKAVENGVIIVNGSSFGKCGENHFRLSYAASYEKLEEAMDRLETIEI</sequence>
<comment type="subunit">
    <text evidence="3">Homodimer.</text>
</comment>
<evidence type="ECO:0000256" key="3">
    <source>
        <dbReference type="ARBA" id="ARBA00011738"/>
    </source>
</evidence>
<organism evidence="8 9">
    <name type="scientific">Methanobacterium bryantii</name>
    <dbReference type="NCBI Taxonomy" id="2161"/>
    <lineage>
        <taxon>Archaea</taxon>
        <taxon>Methanobacteriati</taxon>
        <taxon>Methanobacteriota</taxon>
        <taxon>Methanomada group</taxon>
        <taxon>Methanobacteria</taxon>
        <taxon>Methanobacteriales</taxon>
        <taxon>Methanobacteriaceae</taxon>
        <taxon>Methanobacterium</taxon>
    </lineage>
</organism>
<keyword evidence="5 8" id="KW-0808">Transferase</keyword>
<proteinExistence type="inferred from homology"/>
<dbReference type="PANTHER" id="PTHR46383">
    <property type="entry name" value="ASPARTATE AMINOTRANSFERASE"/>
    <property type="match status" value="1"/>
</dbReference>
<dbReference type="Gene3D" id="3.90.1150.10">
    <property type="entry name" value="Aspartate Aminotransferase, domain 1"/>
    <property type="match status" value="1"/>
</dbReference>
<accession>A0A2A2H4D9</accession>
<dbReference type="InterPro" id="IPR004839">
    <property type="entry name" value="Aminotransferase_I/II_large"/>
</dbReference>
<dbReference type="InterPro" id="IPR015424">
    <property type="entry name" value="PyrdxlP-dep_Trfase"/>
</dbReference>
<dbReference type="GO" id="GO:0030170">
    <property type="term" value="F:pyridoxal phosphate binding"/>
    <property type="evidence" value="ECO:0007669"/>
    <property type="project" value="InterPro"/>
</dbReference>
<keyword evidence="6" id="KW-0663">Pyridoxal phosphate</keyword>
<feature type="domain" description="Aminotransferase class I/classII large" evidence="7">
    <location>
        <begin position="26"/>
        <end position="366"/>
    </location>
</feature>